<dbReference type="Pfam" id="PF20056">
    <property type="entry name" value="DUF6455"/>
    <property type="match status" value="1"/>
</dbReference>
<evidence type="ECO:0000313" key="2">
    <source>
        <dbReference type="EMBL" id="SES42446.1"/>
    </source>
</evidence>
<sequence length="84" mass="8866">MTPAPTPLREGAAAHDNHARMLARLGLRLLPKATESERADHAAAADGCALCDRRHPCAVWLDLGGGNRAPSFCPIRGTLARLSA</sequence>
<reference evidence="2 3" key="1">
    <citation type="submission" date="2016-10" db="EMBL/GenBank/DDBJ databases">
        <authorList>
            <person name="de Groot N.N."/>
        </authorList>
    </citation>
    <scope>NUCLEOTIDE SEQUENCE [LARGE SCALE GENOMIC DNA]</scope>
    <source>
        <strain evidence="2 3">DSM 23042</strain>
    </source>
</reference>
<proteinExistence type="predicted"/>
<organism evidence="2 3">
    <name type="scientific">Tranquillimonas rosea</name>
    <dbReference type="NCBI Taxonomy" id="641238"/>
    <lineage>
        <taxon>Bacteria</taxon>
        <taxon>Pseudomonadati</taxon>
        <taxon>Pseudomonadota</taxon>
        <taxon>Alphaproteobacteria</taxon>
        <taxon>Rhodobacterales</taxon>
        <taxon>Roseobacteraceae</taxon>
        <taxon>Tranquillimonas</taxon>
    </lineage>
</organism>
<protein>
    <recommendedName>
        <fullName evidence="1">DUF6455 domain-containing protein</fullName>
    </recommendedName>
</protein>
<evidence type="ECO:0000259" key="1">
    <source>
        <dbReference type="Pfam" id="PF20056"/>
    </source>
</evidence>
<evidence type="ECO:0000313" key="3">
    <source>
        <dbReference type="Proteomes" id="UP000198885"/>
    </source>
</evidence>
<gene>
    <name evidence="2" type="ORF">SAMN04490244_12041</name>
</gene>
<dbReference type="AlphaFoldDB" id="A0A1H9X8C7"/>
<name>A0A1H9X8C7_9RHOB</name>
<keyword evidence="3" id="KW-1185">Reference proteome</keyword>
<dbReference type="EMBL" id="FOGU01000020">
    <property type="protein sequence ID" value="SES42446.1"/>
    <property type="molecule type" value="Genomic_DNA"/>
</dbReference>
<feature type="domain" description="DUF6455" evidence="1">
    <location>
        <begin position="19"/>
        <end position="83"/>
    </location>
</feature>
<accession>A0A1H9X8C7</accession>
<dbReference type="InterPro" id="IPR045601">
    <property type="entry name" value="DUF6455"/>
</dbReference>
<dbReference type="Proteomes" id="UP000198885">
    <property type="component" value="Unassembled WGS sequence"/>
</dbReference>
<dbReference type="RefSeq" id="WP_143071584.1">
    <property type="nucleotide sequence ID" value="NZ_CBDDGO010000004.1"/>
</dbReference>